<dbReference type="PANTHER" id="PTHR43695">
    <property type="entry name" value="PUTATIVE (AFU_ORTHOLOGUE AFUA_2G17250)-RELATED"/>
    <property type="match status" value="1"/>
</dbReference>
<dbReference type="Pfam" id="PF00657">
    <property type="entry name" value="Lipase_GDSL"/>
    <property type="match status" value="1"/>
</dbReference>
<reference evidence="3 4" key="1">
    <citation type="submission" date="2016-10" db="EMBL/GenBank/DDBJ databases">
        <authorList>
            <person name="de Groot N.N."/>
        </authorList>
    </citation>
    <scope>NUCLEOTIDE SEQUENCE [LARGE SCALE GENOMIC DNA]</scope>
    <source>
        <strain evidence="3 4">ATCC 51327</strain>
    </source>
</reference>
<comment type="similarity">
    <text evidence="1">Belongs to the 'GDSL' lipolytic enzyme family.</text>
</comment>
<dbReference type="InterPro" id="IPR036514">
    <property type="entry name" value="SGNH_hydro_sf"/>
</dbReference>
<evidence type="ECO:0000313" key="3">
    <source>
        <dbReference type="EMBL" id="SFL45957.1"/>
    </source>
</evidence>
<proteinExistence type="inferred from homology"/>
<dbReference type="InterPro" id="IPR001087">
    <property type="entry name" value="GDSL"/>
</dbReference>
<dbReference type="Gene3D" id="3.40.50.1110">
    <property type="entry name" value="SGNH hydrolase"/>
    <property type="match status" value="1"/>
</dbReference>
<dbReference type="RefSeq" id="WP_089861009.1">
    <property type="nucleotide sequence ID" value="NZ_FOTI01000013.1"/>
</dbReference>
<keyword evidence="4" id="KW-1185">Reference proteome</keyword>
<evidence type="ECO:0000313" key="4">
    <source>
        <dbReference type="Proteomes" id="UP000199006"/>
    </source>
</evidence>
<organism evidence="3 4">
    <name type="scientific">Halanaerobium salsuginis</name>
    <dbReference type="NCBI Taxonomy" id="29563"/>
    <lineage>
        <taxon>Bacteria</taxon>
        <taxon>Bacillati</taxon>
        <taxon>Bacillota</taxon>
        <taxon>Clostridia</taxon>
        <taxon>Halanaerobiales</taxon>
        <taxon>Halanaerobiaceae</taxon>
        <taxon>Halanaerobium</taxon>
    </lineage>
</organism>
<evidence type="ECO:0000256" key="2">
    <source>
        <dbReference type="ARBA" id="ARBA00022801"/>
    </source>
</evidence>
<dbReference type="OrthoDB" id="9807041at2"/>
<dbReference type="Proteomes" id="UP000199006">
    <property type="component" value="Unassembled WGS sequence"/>
</dbReference>
<evidence type="ECO:0000256" key="1">
    <source>
        <dbReference type="ARBA" id="ARBA00008668"/>
    </source>
</evidence>
<dbReference type="PANTHER" id="PTHR43695:SF1">
    <property type="entry name" value="RHAMNOGALACTURONAN ACETYLESTERASE"/>
    <property type="match status" value="1"/>
</dbReference>
<sequence length="239" mass="26688">MDSKAKKQIKIFIAGDSTASTYSENNAPRAGWGQLLHRFFNQEVKVINKAASGRSSRSFIAENRLAEIEKLISKDDYLMIQFGHNDQKDDPARKTDAAEDFPDYLTEYIKTARQNKAVPILLTPIARRNFSADGKLIATHGKYPAAIRQLAEQEQVALLDLTAISHNYFEKLGPEKTKDIFLWLAAGESENYPAGETDNTHFSATGALMIAALIVNEIKKQKLDLAKYILKGVELKSEV</sequence>
<dbReference type="GO" id="GO:0016788">
    <property type="term" value="F:hydrolase activity, acting on ester bonds"/>
    <property type="evidence" value="ECO:0007669"/>
    <property type="project" value="InterPro"/>
</dbReference>
<accession>A0A1I4HW45</accession>
<dbReference type="EMBL" id="FOTI01000013">
    <property type="protein sequence ID" value="SFL45957.1"/>
    <property type="molecule type" value="Genomic_DNA"/>
</dbReference>
<protein>
    <submittedName>
        <fullName evidence="3">Lysophospholipase L1</fullName>
    </submittedName>
</protein>
<dbReference type="CDD" id="cd01821">
    <property type="entry name" value="Rhamnogalacturan_acetylesterase_like"/>
    <property type="match status" value="1"/>
</dbReference>
<keyword evidence="2" id="KW-0378">Hydrolase</keyword>
<dbReference type="InterPro" id="IPR037459">
    <property type="entry name" value="RhgT-like"/>
</dbReference>
<dbReference type="SUPFAM" id="SSF52266">
    <property type="entry name" value="SGNH hydrolase"/>
    <property type="match status" value="1"/>
</dbReference>
<gene>
    <name evidence="3" type="ORF">SAMN02983006_01201</name>
</gene>
<dbReference type="AlphaFoldDB" id="A0A1I4HW45"/>
<dbReference type="STRING" id="29563.SAMN02983006_01201"/>
<name>A0A1I4HW45_9FIRM</name>